<comment type="caution">
    <text evidence="1">The sequence shown here is derived from an EMBL/GenBank/DDBJ whole genome shotgun (WGS) entry which is preliminary data.</text>
</comment>
<dbReference type="AlphaFoldDB" id="A0A328XWC2"/>
<protein>
    <submittedName>
        <fullName evidence="1">Uncharacterized protein</fullName>
    </submittedName>
</protein>
<reference evidence="1 2" key="1">
    <citation type="submission" date="2018-06" db="EMBL/GenBank/DDBJ databases">
        <title>Comparative analysis of microorganisms from saline springs in Andes Mountain Range, Colombia.</title>
        <authorList>
            <person name="Rubin E."/>
        </authorList>
    </citation>
    <scope>NUCLEOTIDE SEQUENCE [LARGE SCALE GENOMIC DNA]</scope>
    <source>
        <strain evidence="1 2">USBA-857</strain>
    </source>
</reference>
<dbReference type="OrthoDB" id="108555at2"/>
<accession>A0A328XWC2</accession>
<evidence type="ECO:0000313" key="2">
    <source>
        <dbReference type="Proteomes" id="UP000249700"/>
    </source>
</evidence>
<organism evidence="1 2">
    <name type="scientific">Onishia taeanensis</name>
    <dbReference type="NCBI Taxonomy" id="284577"/>
    <lineage>
        <taxon>Bacteria</taxon>
        <taxon>Pseudomonadati</taxon>
        <taxon>Pseudomonadota</taxon>
        <taxon>Gammaproteobacteria</taxon>
        <taxon>Oceanospirillales</taxon>
        <taxon>Halomonadaceae</taxon>
        <taxon>Onishia</taxon>
    </lineage>
</organism>
<sequence length="119" mass="13814">MESNEQVLMDSDSLTFFTARADELIDRKDHRAIKSTCDKCKEADFIFESPYDESCYYYSVANLYTELYSYSQLDWFYDDLSMAVLYFRKAPHAIGESPCPQGKVKLGHDMLRVNFGNCV</sequence>
<dbReference type="Proteomes" id="UP000249700">
    <property type="component" value="Unassembled WGS sequence"/>
</dbReference>
<evidence type="ECO:0000313" key="1">
    <source>
        <dbReference type="EMBL" id="RAR64268.1"/>
    </source>
</evidence>
<dbReference type="RefSeq" id="WP_146742449.1">
    <property type="nucleotide sequence ID" value="NZ_QLSX01000001.1"/>
</dbReference>
<dbReference type="EMBL" id="QLSX01000001">
    <property type="protein sequence ID" value="RAR64268.1"/>
    <property type="molecule type" value="Genomic_DNA"/>
</dbReference>
<name>A0A328XWC2_9GAMM</name>
<proteinExistence type="predicted"/>
<gene>
    <name evidence="1" type="ORF">BCL93_10186</name>
</gene>